<proteinExistence type="predicted"/>
<evidence type="ECO:0000313" key="1">
    <source>
        <dbReference type="EMBL" id="CAJ2674264.1"/>
    </source>
</evidence>
<dbReference type="EMBL" id="CASHSV030000716">
    <property type="protein sequence ID" value="CAJ2674264.1"/>
    <property type="molecule type" value="Genomic_DNA"/>
</dbReference>
<reference evidence="1" key="1">
    <citation type="submission" date="2023-10" db="EMBL/GenBank/DDBJ databases">
        <authorList>
            <person name="Rodriguez Cubillos JULIANA M."/>
            <person name="De Vega J."/>
        </authorList>
    </citation>
    <scope>NUCLEOTIDE SEQUENCE</scope>
</reference>
<dbReference type="Proteomes" id="UP001177021">
    <property type="component" value="Unassembled WGS sequence"/>
</dbReference>
<accession>A0ACB0M114</accession>
<organism evidence="1 2">
    <name type="scientific">Trifolium pratense</name>
    <name type="common">Red clover</name>
    <dbReference type="NCBI Taxonomy" id="57577"/>
    <lineage>
        <taxon>Eukaryota</taxon>
        <taxon>Viridiplantae</taxon>
        <taxon>Streptophyta</taxon>
        <taxon>Embryophyta</taxon>
        <taxon>Tracheophyta</taxon>
        <taxon>Spermatophyta</taxon>
        <taxon>Magnoliopsida</taxon>
        <taxon>eudicotyledons</taxon>
        <taxon>Gunneridae</taxon>
        <taxon>Pentapetalae</taxon>
        <taxon>rosids</taxon>
        <taxon>fabids</taxon>
        <taxon>Fabales</taxon>
        <taxon>Fabaceae</taxon>
        <taxon>Papilionoideae</taxon>
        <taxon>50 kb inversion clade</taxon>
        <taxon>NPAAA clade</taxon>
        <taxon>Hologalegina</taxon>
        <taxon>IRL clade</taxon>
        <taxon>Trifolieae</taxon>
        <taxon>Trifolium</taxon>
    </lineage>
</organism>
<keyword evidence="2" id="KW-1185">Reference proteome</keyword>
<comment type="caution">
    <text evidence="1">The sequence shown here is derived from an EMBL/GenBank/DDBJ whole genome shotgun (WGS) entry which is preliminary data.</text>
</comment>
<sequence length="376" mass="43434">MRLWKSASGVLKDRYSILVAKLSPYGPCKNPDLETVIIKATSHDEDCMDYKNVQKVFQWLRISPLYLKPLLCVLSLRMQKTHSWVVALKGLMLIHGIFCFELPNVQRMGRLPFDLSHFSDGHVSSEKGWVLNAFVRSYFAYLDQRSANLRTETQKLQTKKGKEMEEIPLIEELKNLEELQRLIDMLLQIKPRNELNMNITLILEAMDCIMDEILEVYGKFRKEVNRVLVRVCDMGGKEEANIGLDIVRKTQLQGEKLISYFDFCKEIGVLNHSGCPKIVRFNDEEIEELKRILKGGDEKAIVVRDDSKKFENGLKTVITDQWEVFLDDIIVEVEQKQAPNAILSILDANNPFLDESYSIIPYNPVQNYDFPDLISL</sequence>
<protein>
    <submittedName>
        <fullName evidence="1">Uncharacterized protein</fullName>
    </submittedName>
</protein>
<name>A0ACB0M114_TRIPR</name>
<evidence type="ECO:0000313" key="2">
    <source>
        <dbReference type="Proteomes" id="UP001177021"/>
    </source>
</evidence>
<gene>
    <name evidence="1" type="ORF">MILVUS5_LOCUS37550</name>
</gene>